<dbReference type="eggNOG" id="COG3385">
    <property type="taxonomic scope" value="Bacteria"/>
</dbReference>
<keyword evidence="3" id="KW-1185">Reference proteome</keyword>
<dbReference type="InterPro" id="IPR025668">
    <property type="entry name" value="Tnp_DDE_dom"/>
</dbReference>
<dbReference type="Pfam" id="PF13701">
    <property type="entry name" value="DDE_Tnp_1_4"/>
    <property type="match status" value="1"/>
</dbReference>
<reference evidence="2 3" key="1">
    <citation type="submission" date="2012-08" db="EMBL/GenBank/DDBJ databases">
        <title>Whole genome shotgun sequence of Gordonia rhizosphera NBRC 16068.</title>
        <authorList>
            <person name="Takarada H."/>
            <person name="Isaki S."/>
            <person name="Hosoyama A."/>
            <person name="Tsuchikane K."/>
            <person name="Katsumata H."/>
            <person name="Baba S."/>
            <person name="Ohji S."/>
            <person name="Yamazaki S."/>
            <person name="Fujita N."/>
        </authorList>
    </citation>
    <scope>NUCLEOTIDE SEQUENCE [LARGE SCALE GENOMIC DNA]</scope>
    <source>
        <strain evidence="2 3">NBRC 16068</strain>
    </source>
</reference>
<dbReference type="STRING" id="1108045.GORHZ_241_00130"/>
<gene>
    <name evidence="2" type="ORF">GORHZ_241_00130</name>
</gene>
<feature type="domain" description="Transposase DDE" evidence="1">
    <location>
        <begin position="10"/>
        <end position="210"/>
    </location>
</feature>
<accession>K6W3H9</accession>
<evidence type="ECO:0000313" key="3">
    <source>
        <dbReference type="Proteomes" id="UP000008363"/>
    </source>
</evidence>
<protein>
    <recommendedName>
        <fullName evidence="1">Transposase DDE domain-containing protein</fullName>
    </recommendedName>
</protein>
<evidence type="ECO:0000259" key="1">
    <source>
        <dbReference type="Pfam" id="PF13701"/>
    </source>
</evidence>
<evidence type="ECO:0000313" key="2">
    <source>
        <dbReference type="EMBL" id="GAB93715.1"/>
    </source>
</evidence>
<dbReference type="AlphaFoldDB" id="K6W3H9"/>
<dbReference type="EMBL" id="BAHC01000241">
    <property type="protein sequence ID" value="GAB93715.1"/>
    <property type="molecule type" value="Genomic_DNA"/>
</dbReference>
<comment type="caution">
    <text evidence="2">The sequence shown here is derived from an EMBL/GenBank/DDBJ whole genome shotgun (WGS) entry which is preliminary data.</text>
</comment>
<name>K6W3H9_9ACTN</name>
<proteinExistence type="predicted"/>
<organism evidence="2 3">
    <name type="scientific">Gordonia rhizosphera NBRC 16068</name>
    <dbReference type="NCBI Taxonomy" id="1108045"/>
    <lineage>
        <taxon>Bacteria</taxon>
        <taxon>Bacillati</taxon>
        <taxon>Actinomycetota</taxon>
        <taxon>Actinomycetes</taxon>
        <taxon>Mycobacteriales</taxon>
        <taxon>Gordoniaceae</taxon>
        <taxon>Gordonia</taxon>
    </lineage>
</organism>
<sequence>MCAFADHGIDGTDEPLAILLRTGNASANTAADHTAIVEAALEQLPDVVGYRVGKTVLVRTNSAGGTHEFLDYLTRRRPVYSVGFPLTETTAAAIDRIRPEAWTPAYDADGVDRDGAWVDALAGLIDLSGWPDGMRVIVRKVRPHPGAQLRFTDSDGLRLTTFATNTPRGQLADLELRHRRQARCEDRIRTAKDCGLTNLPLHGFDQNRMWSARGVVGLSPRSTPSCREWSGVHKGSFESKLPEVTTHFAGILHEASTTHLSRAIWRET</sequence>
<dbReference type="Proteomes" id="UP000008363">
    <property type="component" value="Unassembled WGS sequence"/>
</dbReference>